<dbReference type="AlphaFoldDB" id="A0AAQ3QES8"/>
<evidence type="ECO:0000256" key="1">
    <source>
        <dbReference type="SAM" id="Phobius"/>
    </source>
</evidence>
<proteinExistence type="predicted"/>
<feature type="transmembrane region" description="Helical" evidence="1">
    <location>
        <begin position="81"/>
        <end position="108"/>
    </location>
</feature>
<keyword evidence="1" id="KW-0472">Membrane</keyword>
<keyword evidence="1" id="KW-1133">Transmembrane helix</keyword>
<dbReference type="Proteomes" id="UP001327560">
    <property type="component" value="Chromosome 4"/>
</dbReference>
<gene>
    <name evidence="2" type="ORF">Cni_G14461</name>
</gene>
<keyword evidence="3" id="KW-1185">Reference proteome</keyword>
<accession>A0AAQ3QES8</accession>
<evidence type="ECO:0000313" key="2">
    <source>
        <dbReference type="EMBL" id="WOL05730.1"/>
    </source>
</evidence>
<dbReference type="Pfam" id="PF16594">
    <property type="entry name" value="ATP-synt_Z"/>
    <property type="match status" value="1"/>
</dbReference>
<dbReference type="EMBL" id="CP136893">
    <property type="protein sequence ID" value="WOL05730.1"/>
    <property type="molecule type" value="Genomic_DNA"/>
</dbReference>
<protein>
    <submittedName>
        <fullName evidence="2">Uncharacterized protein</fullName>
    </submittedName>
</protein>
<keyword evidence="1" id="KW-0812">Transmembrane</keyword>
<evidence type="ECO:0000313" key="3">
    <source>
        <dbReference type="Proteomes" id="UP001327560"/>
    </source>
</evidence>
<dbReference type="PANTHER" id="PTHR35165">
    <property type="entry name" value="OS08G0113900 PROTEIN"/>
    <property type="match status" value="1"/>
</dbReference>
<organism evidence="2 3">
    <name type="scientific">Canna indica</name>
    <name type="common">Indian-shot</name>
    <dbReference type="NCBI Taxonomy" id="4628"/>
    <lineage>
        <taxon>Eukaryota</taxon>
        <taxon>Viridiplantae</taxon>
        <taxon>Streptophyta</taxon>
        <taxon>Embryophyta</taxon>
        <taxon>Tracheophyta</taxon>
        <taxon>Spermatophyta</taxon>
        <taxon>Magnoliopsida</taxon>
        <taxon>Liliopsida</taxon>
        <taxon>Zingiberales</taxon>
        <taxon>Cannaceae</taxon>
        <taxon>Canna</taxon>
    </lineage>
</organism>
<dbReference type="InterPro" id="IPR032238">
    <property type="entry name" value="ATP-synth_Z"/>
</dbReference>
<name>A0AAQ3QES8_9LILI</name>
<sequence>MSFLPCPPARLSCSPRPMATKTSTVSMVDDDSPGQEDSRCSAWPAVLAANSCLLLVGVGGGALLAWWALSFHRSNERLWMVPVGLVLVGTPVVAWLSIFASGLCAAATSPSSSSSDPER</sequence>
<reference evidence="2 3" key="1">
    <citation type="submission" date="2023-10" db="EMBL/GenBank/DDBJ databases">
        <title>Chromosome-scale genome assembly provides insights into flower coloration mechanisms of Canna indica.</title>
        <authorList>
            <person name="Li C."/>
        </authorList>
    </citation>
    <scope>NUCLEOTIDE SEQUENCE [LARGE SCALE GENOMIC DNA]</scope>
    <source>
        <tissue evidence="2">Flower</tissue>
    </source>
</reference>
<dbReference type="PANTHER" id="PTHR35165:SF1">
    <property type="entry name" value="OS04G0577375 PROTEIN"/>
    <property type="match status" value="1"/>
</dbReference>
<feature type="transmembrane region" description="Helical" evidence="1">
    <location>
        <begin position="42"/>
        <end position="69"/>
    </location>
</feature>